<protein>
    <recommendedName>
        <fullName evidence="3">Rhodanese domain-containing protein</fullName>
    </recommendedName>
</protein>
<dbReference type="InterPro" id="IPR045078">
    <property type="entry name" value="TST/MPST-like"/>
</dbReference>
<dbReference type="GO" id="GO:0004792">
    <property type="term" value="F:thiosulfate-cyanide sulfurtransferase activity"/>
    <property type="evidence" value="ECO:0007669"/>
    <property type="project" value="TreeGrafter"/>
</dbReference>
<dbReference type="Proteomes" id="UP000828390">
    <property type="component" value="Unassembled WGS sequence"/>
</dbReference>
<comment type="caution">
    <text evidence="4">The sequence shown here is derived from an EMBL/GenBank/DDBJ whole genome shotgun (WGS) entry which is preliminary data.</text>
</comment>
<evidence type="ECO:0000313" key="4">
    <source>
        <dbReference type="EMBL" id="KAH3852392.1"/>
    </source>
</evidence>
<dbReference type="Pfam" id="PF00581">
    <property type="entry name" value="Rhodanese"/>
    <property type="match status" value="2"/>
</dbReference>
<dbReference type="PANTHER" id="PTHR11364:SF27">
    <property type="entry name" value="SULFURTRANSFERASE"/>
    <property type="match status" value="1"/>
</dbReference>
<dbReference type="InterPro" id="IPR001763">
    <property type="entry name" value="Rhodanese-like_dom"/>
</dbReference>
<dbReference type="EMBL" id="JAIWYP010000003">
    <property type="protein sequence ID" value="KAH3852392.1"/>
    <property type="molecule type" value="Genomic_DNA"/>
</dbReference>
<name>A0A9D4R397_DREPO</name>
<evidence type="ECO:0000256" key="2">
    <source>
        <dbReference type="ARBA" id="ARBA00022737"/>
    </source>
</evidence>
<dbReference type="CDD" id="cd01448">
    <property type="entry name" value="TST_Repeat_1"/>
    <property type="match status" value="1"/>
</dbReference>
<dbReference type="OrthoDB" id="270167at2759"/>
<dbReference type="GO" id="GO:0005739">
    <property type="term" value="C:mitochondrion"/>
    <property type="evidence" value="ECO:0007669"/>
    <property type="project" value="TreeGrafter"/>
</dbReference>
<reference evidence="4" key="1">
    <citation type="journal article" date="2019" name="bioRxiv">
        <title>The Genome of the Zebra Mussel, Dreissena polymorpha: A Resource for Invasive Species Research.</title>
        <authorList>
            <person name="McCartney M.A."/>
            <person name="Auch B."/>
            <person name="Kono T."/>
            <person name="Mallez S."/>
            <person name="Zhang Y."/>
            <person name="Obille A."/>
            <person name="Becker A."/>
            <person name="Abrahante J.E."/>
            <person name="Garbe J."/>
            <person name="Badalamenti J.P."/>
            <person name="Herman A."/>
            <person name="Mangelson H."/>
            <person name="Liachko I."/>
            <person name="Sullivan S."/>
            <person name="Sone E.D."/>
            <person name="Koren S."/>
            <person name="Silverstein K.A.T."/>
            <person name="Beckman K.B."/>
            <person name="Gohl D.M."/>
        </authorList>
    </citation>
    <scope>NUCLEOTIDE SEQUENCE</scope>
    <source>
        <strain evidence="4">Duluth1</strain>
        <tissue evidence="4">Whole animal</tissue>
    </source>
</reference>
<evidence type="ECO:0000259" key="3">
    <source>
        <dbReference type="PROSITE" id="PS50206"/>
    </source>
</evidence>
<feature type="domain" description="Rhodanese" evidence="3">
    <location>
        <begin position="190"/>
        <end position="276"/>
    </location>
</feature>
<dbReference type="AlphaFoldDB" id="A0A9D4R397"/>
<dbReference type="PANTHER" id="PTHR11364">
    <property type="entry name" value="THIOSULFATE SULFERTANSFERASE"/>
    <property type="match status" value="1"/>
</dbReference>
<feature type="domain" description="Rhodanese" evidence="3">
    <location>
        <begin position="20"/>
        <end position="137"/>
    </location>
</feature>
<gene>
    <name evidence="4" type="ORF">DPMN_094899</name>
</gene>
<dbReference type="CDD" id="cd01449">
    <property type="entry name" value="TST_Repeat_2"/>
    <property type="match status" value="1"/>
</dbReference>
<reference evidence="4" key="2">
    <citation type="submission" date="2020-11" db="EMBL/GenBank/DDBJ databases">
        <authorList>
            <person name="McCartney M.A."/>
            <person name="Auch B."/>
            <person name="Kono T."/>
            <person name="Mallez S."/>
            <person name="Becker A."/>
            <person name="Gohl D.M."/>
            <person name="Silverstein K.A.T."/>
            <person name="Koren S."/>
            <person name="Bechman K.B."/>
            <person name="Herman A."/>
            <person name="Abrahante J.E."/>
            <person name="Garbe J."/>
        </authorList>
    </citation>
    <scope>NUCLEOTIDE SEQUENCE</scope>
    <source>
        <strain evidence="4">Duluth1</strain>
        <tissue evidence="4">Whole animal</tissue>
    </source>
</reference>
<organism evidence="4 5">
    <name type="scientific">Dreissena polymorpha</name>
    <name type="common">Zebra mussel</name>
    <name type="synonym">Mytilus polymorpha</name>
    <dbReference type="NCBI Taxonomy" id="45954"/>
    <lineage>
        <taxon>Eukaryota</taxon>
        <taxon>Metazoa</taxon>
        <taxon>Spiralia</taxon>
        <taxon>Lophotrochozoa</taxon>
        <taxon>Mollusca</taxon>
        <taxon>Bivalvia</taxon>
        <taxon>Autobranchia</taxon>
        <taxon>Heteroconchia</taxon>
        <taxon>Euheterodonta</taxon>
        <taxon>Imparidentia</taxon>
        <taxon>Neoheterodontei</taxon>
        <taxon>Myida</taxon>
        <taxon>Dreissenoidea</taxon>
        <taxon>Dreissenidae</taxon>
        <taxon>Dreissena</taxon>
    </lineage>
</organism>
<keyword evidence="1" id="KW-0808">Transferase</keyword>
<evidence type="ECO:0000256" key="1">
    <source>
        <dbReference type="ARBA" id="ARBA00022679"/>
    </source>
</evidence>
<dbReference type="PROSITE" id="PS50206">
    <property type="entry name" value="RHODANESE_3"/>
    <property type="match status" value="2"/>
</dbReference>
<evidence type="ECO:0000313" key="5">
    <source>
        <dbReference type="Proteomes" id="UP000828390"/>
    </source>
</evidence>
<dbReference type="Gene3D" id="3.40.250.10">
    <property type="entry name" value="Rhodanese-like domain"/>
    <property type="match status" value="2"/>
</dbReference>
<dbReference type="InterPro" id="IPR036873">
    <property type="entry name" value="Rhodanese-like_dom_sf"/>
</dbReference>
<keyword evidence="5" id="KW-1185">Reference proteome</keyword>
<dbReference type="SUPFAM" id="SSF52821">
    <property type="entry name" value="Rhodanese/Cell cycle control phosphatase"/>
    <property type="match status" value="2"/>
</dbReference>
<dbReference type="SMART" id="SM00450">
    <property type="entry name" value="RHOD"/>
    <property type="match status" value="2"/>
</dbReference>
<proteinExistence type="predicted"/>
<keyword evidence="2" id="KW-0677">Repeat</keyword>
<sequence>MPTLVTAKWLNEQIGSSSEATRALRILDTSFMKDKSVDTYTTAYLKDHIPQAVYFGLHNCVESTPHIPRNLPDPACFTGYVQKLGIWPDTHVVAYDRFGPSSAYRTWWLFRLFGHKNISVLDGGYRKWVADGYETTKEEPEVEMSSFTPNMDRSLVRTYDDMVSNLKTCTEQVVDARGPNESSVVDATCDGGKIPGAKHVSFEELFNEDGTMKTVEQLKSMFDKALVDLKRPMVASCFTGMTACGVAAAAHILGRDIPVYYGSWTEWRQRAKEEHKWRGEIRS</sequence>
<accession>A0A9D4R397</accession>